<name>A0A2S9T194_9BACT</name>
<dbReference type="AlphaFoldDB" id="A0A2S9T194"/>
<sequence length="198" mass="22824">MSNEEVKLFGILITSVIAIIGGVVGWFGKIYLDSRIEKLKKSHALDIANIQGQISADIELQKTRLKNSEIFFQQQLTALKELNKLRQEILPDYRMPDMEWDDACQDIAHNFYKIEKSIESYINEYYSVLPEEIVSKINSAKNSSAEGKFEEPEDLKSYQLADNLWKRINEATNELKKYVEAQMHNKSEETNQKPAAAF</sequence>
<evidence type="ECO:0000313" key="3">
    <source>
        <dbReference type="Proteomes" id="UP000238281"/>
    </source>
</evidence>
<feature type="transmembrane region" description="Helical" evidence="1">
    <location>
        <begin position="6"/>
        <end position="32"/>
    </location>
</feature>
<dbReference type="RefSeq" id="WP_105916057.1">
    <property type="nucleotide sequence ID" value="NZ_NXGE01000009.1"/>
</dbReference>
<dbReference type="Proteomes" id="UP000238281">
    <property type="component" value="Unassembled WGS sequence"/>
</dbReference>
<reference evidence="2 3" key="1">
    <citation type="submission" date="2017-09" db="EMBL/GenBank/DDBJ databases">
        <title>Reassesment of A. cryaerophilus.</title>
        <authorList>
            <person name="Perez-Cataluna A."/>
            <person name="Collado L."/>
            <person name="Salgado O."/>
            <person name="Lefinanco V."/>
            <person name="Figueras M.J."/>
        </authorList>
    </citation>
    <scope>NUCLEOTIDE SEQUENCE [LARGE SCALE GENOMIC DNA]</scope>
    <source>
        <strain evidence="2 3">LMG 10210</strain>
    </source>
</reference>
<comment type="caution">
    <text evidence="2">The sequence shown here is derived from an EMBL/GenBank/DDBJ whole genome shotgun (WGS) entry which is preliminary data.</text>
</comment>
<keyword evidence="1" id="KW-0472">Membrane</keyword>
<evidence type="ECO:0000313" key="2">
    <source>
        <dbReference type="EMBL" id="PRM92591.1"/>
    </source>
</evidence>
<proteinExistence type="predicted"/>
<organism evidence="2 3">
    <name type="scientific">Aliarcobacter cryaerophilus</name>
    <dbReference type="NCBI Taxonomy" id="28198"/>
    <lineage>
        <taxon>Bacteria</taxon>
        <taxon>Pseudomonadati</taxon>
        <taxon>Campylobacterota</taxon>
        <taxon>Epsilonproteobacteria</taxon>
        <taxon>Campylobacterales</taxon>
        <taxon>Arcobacteraceae</taxon>
        <taxon>Aliarcobacter</taxon>
    </lineage>
</organism>
<keyword evidence="1" id="KW-0812">Transmembrane</keyword>
<keyword evidence="1" id="KW-1133">Transmembrane helix</keyword>
<evidence type="ECO:0000256" key="1">
    <source>
        <dbReference type="SAM" id="Phobius"/>
    </source>
</evidence>
<gene>
    <name evidence="2" type="ORF">CJ673_10135</name>
</gene>
<accession>A0A2S9T194</accession>
<protein>
    <submittedName>
        <fullName evidence="2">Uncharacterized protein</fullName>
    </submittedName>
</protein>
<dbReference type="EMBL" id="NXGE01000009">
    <property type="protein sequence ID" value="PRM92591.1"/>
    <property type="molecule type" value="Genomic_DNA"/>
</dbReference>